<feature type="transmembrane region" description="Helical" evidence="2">
    <location>
        <begin position="88"/>
        <end position="109"/>
    </location>
</feature>
<feature type="region of interest" description="Disordered" evidence="1">
    <location>
        <begin position="1"/>
        <end position="23"/>
    </location>
</feature>
<reference evidence="4 5" key="1">
    <citation type="submission" date="2016-05" db="EMBL/GenBank/DDBJ databases">
        <authorList>
            <person name="Lavstsen T."/>
            <person name="Jespersen J.S."/>
        </authorList>
    </citation>
    <scope>NUCLEOTIDE SEQUENCE [LARGE SCALE GENOMIC DNA]</scope>
    <source>
        <strain evidence="4 5">B7-9</strain>
    </source>
</reference>
<dbReference type="GO" id="GO:0004519">
    <property type="term" value="F:endonuclease activity"/>
    <property type="evidence" value="ECO:0007669"/>
    <property type="project" value="UniProtKB-KW"/>
</dbReference>
<dbReference type="GO" id="GO:0009307">
    <property type="term" value="P:DNA restriction-modification system"/>
    <property type="evidence" value="ECO:0007669"/>
    <property type="project" value="InterPro"/>
</dbReference>
<keyword evidence="4" id="KW-0378">Hydrolase</keyword>
<dbReference type="OrthoDB" id="150813at2"/>
<dbReference type="EMBL" id="LYXE01000089">
    <property type="protein sequence ID" value="PDV98912.1"/>
    <property type="molecule type" value="Genomic_DNA"/>
</dbReference>
<dbReference type="GO" id="GO:0003677">
    <property type="term" value="F:DNA binding"/>
    <property type="evidence" value="ECO:0007669"/>
    <property type="project" value="InterPro"/>
</dbReference>
<organism evidence="4 5">
    <name type="scientific">Candidatus Chloroploca asiatica</name>
    <dbReference type="NCBI Taxonomy" id="1506545"/>
    <lineage>
        <taxon>Bacteria</taxon>
        <taxon>Bacillati</taxon>
        <taxon>Chloroflexota</taxon>
        <taxon>Chloroflexia</taxon>
        <taxon>Chloroflexales</taxon>
        <taxon>Chloroflexineae</taxon>
        <taxon>Oscillochloridaceae</taxon>
        <taxon>Candidatus Chloroploca</taxon>
    </lineage>
</organism>
<evidence type="ECO:0000313" key="4">
    <source>
        <dbReference type="EMBL" id="PDV98912.1"/>
    </source>
</evidence>
<dbReference type="SUPFAM" id="SSF52980">
    <property type="entry name" value="Restriction endonuclease-like"/>
    <property type="match status" value="1"/>
</dbReference>
<dbReference type="InterPro" id="IPR007560">
    <property type="entry name" value="Restrct_endonuc_IV_Mrr"/>
</dbReference>
<keyword evidence="2" id="KW-1133">Transmembrane helix</keyword>
<accession>A0A2H3KLL9</accession>
<protein>
    <submittedName>
        <fullName evidence="4">Restriction endonuclease</fullName>
    </submittedName>
</protein>
<dbReference type="InterPro" id="IPR011335">
    <property type="entry name" value="Restrct_endonuc-II-like"/>
</dbReference>
<comment type="caution">
    <text evidence="4">The sequence shown here is derived from an EMBL/GenBank/DDBJ whole genome shotgun (WGS) entry which is preliminary data.</text>
</comment>
<dbReference type="AlphaFoldDB" id="A0A2H3KLL9"/>
<dbReference type="Proteomes" id="UP000220922">
    <property type="component" value="Unassembled WGS sequence"/>
</dbReference>
<dbReference type="Gene3D" id="3.40.1350.10">
    <property type="match status" value="1"/>
</dbReference>
<feature type="domain" description="Restriction endonuclease type IV Mrr" evidence="3">
    <location>
        <begin position="194"/>
        <end position="300"/>
    </location>
</feature>
<evidence type="ECO:0000313" key="5">
    <source>
        <dbReference type="Proteomes" id="UP000220922"/>
    </source>
</evidence>
<keyword evidence="4" id="KW-0540">Nuclease</keyword>
<sequence>MSVDTTPEQREQRAPEASTPRPSWSERVVGSFKRVEWQQTLLIALMMAIGWCALFLGSSILQILAGIVPVMAGLYLGRRVKGDWLMHGLVLGVSGFFFGLVVVLIYGGLGEAGFVELPALQISPEGEPTQVTMQELLFFYATFSVFALIPFPAFGTVMSGRAEQRNRQLQQEVAERGGRLERPGVVRTLEDLRGLSLPQLGSFVLNLYRKKGFEFTDYRFTDKDKHLDLDMVYEGDAYILRLTVADKVRPGTLESLIQDMRRRSINKGLVITSTEFTPDAMKSGRDRKNIILIDGQTLFDISES</sequence>
<dbReference type="InterPro" id="IPR011856">
    <property type="entry name" value="tRNA_endonuc-like_dom_sf"/>
</dbReference>
<evidence type="ECO:0000259" key="3">
    <source>
        <dbReference type="Pfam" id="PF04471"/>
    </source>
</evidence>
<dbReference type="Pfam" id="PF04471">
    <property type="entry name" value="Mrr_cat"/>
    <property type="match status" value="1"/>
</dbReference>
<feature type="transmembrane region" description="Helical" evidence="2">
    <location>
        <begin position="43"/>
        <end position="76"/>
    </location>
</feature>
<keyword evidence="5" id="KW-1185">Reference proteome</keyword>
<feature type="transmembrane region" description="Helical" evidence="2">
    <location>
        <begin position="137"/>
        <end position="158"/>
    </location>
</feature>
<keyword evidence="4" id="KW-0255">Endonuclease</keyword>
<dbReference type="RefSeq" id="WP_097652919.1">
    <property type="nucleotide sequence ID" value="NZ_LYXE01000089.1"/>
</dbReference>
<proteinExistence type="predicted"/>
<keyword evidence="2" id="KW-0812">Transmembrane</keyword>
<evidence type="ECO:0000256" key="1">
    <source>
        <dbReference type="SAM" id="MobiDB-lite"/>
    </source>
</evidence>
<name>A0A2H3KLL9_9CHLR</name>
<gene>
    <name evidence="4" type="ORF">A9Q02_14355</name>
</gene>
<keyword evidence="2" id="KW-0472">Membrane</keyword>
<evidence type="ECO:0000256" key="2">
    <source>
        <dbReference type="SAM" id="Phobius"/>
    </source>
</evidence>